<comment type="caution">
    <text evidence="1">The sequence shown here is derived from an EMBL/GenBank/DDBJ whole genome shotgun (WGS) entry which is preliminary data.</text>
</comment>
<dbReference type="EMBL" id="BPLQ01002712">
    <property type="protein sequence ID" value="GIX95246.1"/>
    <property type="molecule type" value="Genomic_DNA"/>
</dbReference>
<dbReference type="AlphaFoldDB" id="A0AAV4PHN7"/>
<proteinExistence type="predicted"/>
<protein>
    <submittedName>
        <fullName evidence="1">Uncharacterized protein</fullName>
    </submittedName>
</protein>
<evidence type="ECO:0000313" key="2">
    <source>
        <dbReference type="Proteomes" id="UP001054837"/>
    </source>
</evidence>
<reference evidence="1 2" key="1">
    <citation type="submission" date="2021-06" db="EMBL/GenBank/DDBJ databases">
        <title>Caerostris darwini draft genome.</title>
        <authorList>
            <person name="Kono N."/>
            <person name="Arakawa K."/>
        </authorList>
    </citation>
    <scope>NUCLEOTIDE SEQUENCE [LARGE SCALE GENOMIC DNA]</scope>
</reference>
<gene>
    <name evidence="1" type="ORF">CDAR_256531</name>
</gene>
<sequence>MNFCINPTESKGHRVECIKTPPEADFPNLKARNVGINRALLDFIAKLLASSSVLKVGAATWGSILKYSQKCRQLYVNYWMIFDQQIKKCIGWAVLGTNET</sequence>
<organism evidence="1 2">
    <name type="scientific">Caerostris darwini</name>
    <dbReference type="NCBI Taxonomy" id="1538125"/>
    <lineage>
        <taxon>Eukaryota</taxon>
        <taxon>Metazoa</taxon>
        <taxon>Ecdysozoa</taxon>
        <taxon>Arthropoda</taxon>
        <taxon>Chelicerata</taxon>
        <taxon>Arachnida</taxon>
        <taxon>Araneae</taxon>
        <taxon>Araneomorphae</taxon>
        <taxon>Entelegynae</taxon>
        <taxon>Araneoidea</taxon>
        <taxon>Araneidae</taxon>
        <taxon>Caerostris</taxon>
    </lineage>
</organism>
<name>A0AAV4PHN7_9ARAC</name>
<keyword evidence="2" id="KW-1185">Reference proteome</keyword>
<evidence type="ECO:0000313" key="1">
    <source>
        <dbReference type="EMBL" id="GIX95246.1"/>
    </source>
</evidence>
<dbReference type="Proteomes" id="UP001054837">
    <property type="component" value="Unassembled WGS sequence"/>
</dbReference>
<accession>A0AAV4PHN7</accession>